<reference evidence="4" key="1">
    <citation type="journal article" date="2020" name="Plant Biotechnol. J.">
        <title>The pomegranate (Punica granatum L.) draft genome dissects genetic divergence between soft- and hard-seeded cultivars.</title>
        <authorList>
            <person name="Luo X."/>
            <person name="Li H."/>
            <person name="Wu Z."/>
            <person name="Yao W."/>
            <person name="Zhao P."/>
            <person name="Cao D."/>
            <person name="Yu H."/>
            <person name="Li K."/>
            <person name="Poudel K."/>
            <person name="Zhao D."/>
            <person name="Zhang F."/>
            <person name="Xia X."/>
            <person name="Chen L."/>
            <person name="Wang Q."/>
            <person name="Jing D."/>
            <person name="Cao S."/>
        </authorList>
    </citation>
    <scope>NUCLEOTIDE SEQUENCE [LARGE SCALE GENOMIC DNA]</scope>
    <source>
        <strain evidence="4">cv. Tunisia</strain>
    </source>
</reference>
<protein>
    <submittedName>
        <fullName evidence="5">Uncharacterized protein LOC116194106 isoform X1</fullName>
    </submittedName>
</protein>
<dbReference type="OrthoDB" id="1711336at2759"/>
<evidence type="ECO:0000256" key="1">
    <source>
        <dbReference type="ARBA" id="ARBA00022741"/>
    </source>
</evidence>
<dbReference type="PANTHER" id="PTHR27001">
    <property type="entry name" value="OS01G0253100 PROTEIN"/>
    <property type="match status" value="1"/>
</dbReference>
<dbReference type="AlphaFoldDB" id="A0A6P8C587"/>
<dbReference type="Gene3D" id="1.10.510.10">
    <property type="entry name" value="Transferase(Phosphotransferase) domain 1"/>
    <property type="match status" value="2"/>
</dbReference>
<keyword evidence="2" id="KW-0067">ATP-binding</keyword>
<gene>
    <name evidence="5" type="primary">LOC116194106</name>
</gene>
<evidence type="ECO:0000313" key="5">
    <source>
        <dbReference type="RefSeq" id="XP_031378687.1"/>
    </source>
</evidence>
<feature type="domain" description="Protein kinase" evidence="3">
    <location>
        <begin position="26"/>
        <end position="345"/>
    </location>
</feature>
<accession>A0A6P8C587</accession>
<dbReference type="InterPro" id="IPR011009">
    <property type="entry name" value="Kinase-like_dom_sf"/>
</dbReference>
<sequence>MAESAKKDFDATDCWFEELGLITNGFSKENYIGKFQFGRVYRGVYVNRAVVVKIWEDEGTNYKVLPGDNARRYWEEYQLLNSYGKRGLVTLRGGWCKALQRYGMEAHPSMVESEGWCHYHGRFARVYKLDALDTLYSLIPEDSFTWSHRIKAALGLANFLEFMHIPAPDPPHLPFLICNLDAAHVIIDKDYNPAVYDYSMISGGSSLTDRRNILNQHVKGRYGYIDPNPAYQGSWSEKSDVFAYGVILLGLITKRVYSEHDRLTRSPFIYDWAWAQHDAWNSDIWGFLSSKFSLVHQSLQVDPLFKRGDGVKLTKLAMQCVNFDPHKRPTMRRVVSSLKKMHIVENNEELVGVHRLVDLDDAYEKRAELYDVYGGGGGGGGDDDDDLSGCQGIFMLKKADLTQITGHIIDRIRAFLPNEIIFPCIGCHFSRWLPSIYQEIPGGQIANKDQETHGVLTSVKLQNQSGKHGDVRAYSRADLRLFTSDFSEENLIGRFQFGKVYRGKIGKQDVTVKIWEDNKNYLVFEGDNERRLWDELSVLQLPELVAHPYLVKLMGYCFEAECLGIVYNLKPLDTVKNLIQKDALTWLQMIKILLGLGCLLKFLHRDNPPYLPFVVDNVDVGHIMLDEDYNPVLYDLSMLVGGVIPHRSDNGRPFLLGIYGYRDPEISCQREPPHDVFAFGTIILNLTAKKLYTDGDKITVDNEDVYSFGDGSLWEPIFWQWALEAYKSKLVESGHDWSICSLVHQTLEGAPGFYPEDGPELTKLAMDCLLHGPSTRPTMEEAVDRLCGLRVVQDHARALGVKQMLQWS</sequence>
<evidence type="ECO:0000256" key="2">
    <source>
        <dbReference type="ARBA" id="ARBA00022840"/>
    </source>
</evidence>
<keyword evidence="4" id="KW-1185">Reference proteome</keyword>
<reference evidence="5" key="2">
    <citation type="submission" date="2025-08" db="UniProtKB">
        <authorList>
            <consortium name="RefSeq"/>
        </authorList>
    </citation>
    <scope>IDENTIFICATION</scope>
    <source>
        <tissue evidence="5">Leaf</tissue>
    </source>
</reference>
<dbReference type="GO" id="GO:0005886">
    <property type="term" value="C:plasma membrane"/>
    <property type="evidence" value="ECO:0007669"/>
    <property type="project" value="TreeGrafter"/>
</dbReference>
<proteinExistence type="predicted"/>
<keyword evidence="1" id="KW-0547">Nucleotide-binding</keyword>
<dbReference type="Proteomes" id="UP000515151">
    <property type="component" value="Chromosome 2"/>
</dbReference>
<dbReference type="RefSeq" id="XP_031378687.1">
    <property type="nucleotide sequence ID" value="XM_031522827.1"/>
</dbReference>
<name>A0A6P8C587_PUNGR</name>
<dbReference type="GO" id="GO:0005524">
    <property type="term" value="F:ATP binding"/>
    <property type="evidence" value="ECO:0007669"/>
    <property type="project" value="UniProtKB-KW"/>
</dbReference>
<dbReference type="GeneID" id="116194106"/>
<dbReference type="SUPFAM" id="SSF56112">
    <property type="entry name" value="Protein kinase-like (PK-like)"/>
    <property type="match status" value="2"/>
</dbReference>
<dbReference type="GO" id="GO:0004672">
    <property type="term" value="F:protein kinase activity"/>
    <property type="evidence" value="ECO:0007669"/>
    <property type="project" value="InterPro"/>
</dbReference>
<dbReference type="PANTHER" id="PTHR27001:SF931">
    <property type="entry name" value="OS11G0664100 PROTEIN"/>
    <property type="match status" value="1"/>
</dbReference>
<dbReference type="Pfam" id="PF00069">
    <property type="entry name" value="Pkinase"/>
    <property type="match status" value="1"/>
</dbReference>
<dbReference type="PROSITE" id="PS50011">
    <property type="entry name" value="PROTEIN_KINASE_DOM"/>
    <property type="match status" value="2"/>
</dbReference>
<evidence type="ECO:0000313" key="4">
    <source>
        <dbReference type="Proteomes" id="UP000515151"/>
    </source>
</evidence>
<evidence type="ECO:0000259" key="3">
    <source>
        <dbReference type="PROSITE" id="PS50011"/>
    </source>
</evidence>
<organism evidence="4 5">
    <name type="scientific">Punica granatum</name>
    <name type="common">Pomegranate</name>
    <dbReference type="NCBI Taxonomy" id="22663"/>
    <lineage>
        <taxon>Eukaryota</taxon>
        <taxon>Viridiplantae</taxon>
        <taxon>Streptophyta</taxon>
        <taxon>Embryophyta</taxon>
        <taxon>Tracheophyta</taxon>
        <taxon>Spermatophyta</taxon>
        <taxon>Magnoliopsida</taxon>
        <taxon>eudicotyledons</taxon>
        <taxon>Gunneridae</taxon>
        <taxon>Pentapetalae</taxon>
        <taxon>rosids</taxon>
        <taxon>malvids</taxon>
        <taxon>Myrtales</taxon>
        <taxon>Lythraceae</taxon>
        <taxon>Punica</taxon>
    </lineage>
</organism>
<dbReference type="Gene3D" id="3.30.200.20">
    <property type="entry name" value="Phosphorylase Kinase, domain 1"/>
    <property type="match status" value="2"/>
</dbReference>
<feature type="domain" description="Protein kinase" evidence="3">
    <location>
        <begin position="486"/>
        <end position="798"/>
    </location>
</feature>
<dbReference type="InterPro" id="IPR000719">
    <property type="entry name" value="Prot_kinase_dom"/>
</dbReference>